<evidence type="ECO:0000256" key="9">
    <source>
        <dbReference type="ARBA" id="ARBA00023049"/>
    </source>
</evidence>
<comment type="cofactor">
    <cofactor evidence="2">
        <name>Mg(2+)</name>
        <dbReference type="ChEBI" id="CHEBI:18420"/>
    </cofactor>
</comment>
<evidence type="ECO:0000256" key="1">
    <source>
        <dbReference type="ARBA" id="ARBA00001941"/>
    </source>
</evidence>
<dbReference type="GO" id="GO:0004177">
    <property type="term" value="F:aminopeptidase activity"/>
    <property type="evidence" value="ECO:0007669"/>
    <property type="project" value="UniProtKB-KW"/>
</dbReference>
<dbReference type="GO" id="GO:0046872">
    <property type="term" value="F:metal ion binding"/>
    <property type="evidence" value="ECO:0007669"/>
    <property type="project" value="UniProtKB-KW"/>
</dbReference>
<proteinExistence type="inferred from homology"/>
<dbReference type="Proteomes" id="UP000197025">
    <property type="component" value="Unassembled WGS sequence"/>
</dbReference>
<evidence type="ECO:0000256" key="2">
    <source>
        <dbReference type="ARBA" id="ARBA00001946"/>
    </source>
</evidence>
<sequence>MSDPRLEKWARVLVDYATAVKPGDKVALRGTPAAAPLLLTLYRQVLERGAYPHLLVSLPGAAEIFYRVAEDHQLTFVSPIDRLVVETFDVLISVLSETNTRSLSTVDPARQAKASAARRDLTRTYMERAARGELRWVLTLYPTEAYAQEAEMSLQEFEDFVYEAGWLNDEDPVARWQEQAAFQARLVEWLKGRRRVYIRGPNADLVLGIEGRTFISADGRHNFPDGEIFTGPEETVTEGWVRFTYPALYGGREVDGVELVFEGGRVVKATAKKNEAFLHRMLETDEGARRLGELGIGTNFAIRRFTRNILFDEKLGGTFHLALGAAYPETGGTNQSAIHWDLICDLKEGEIVVDGEVLYRDGKFMIG</sequence>
<evidence type="ECO:0000256" key="4">
    <source>
        <dbReference type="ARBA" id="ARBA00008236"/>
    </source>
</evidence>
<dbReference type="FunCoup" id="A0A212QRT4">
    <property type="interactions" value="2"/>
</dbReference>
<dbReference type="EMBL" id="FYEK01000022">
    <property type="protein sequence ID" value="SNB62292.1"/>
    <property type="molecule type" value="Genomic_DNA"/>
</dbReference>
<evidence type="ECO:0000256" key="7">
    <source>
        <dbReference type="ARBA" id="ARBA00022723"/>
    </source>
</evidence>
<name>A0A212QRT4_9CHLR</name>
<evidence type="ECO:0000256" key="8">
    <source>
        <dbReference type="ARBA" id="ARBA00022801"/>
    </source>
</evidence>
<dbReference type="PANTHER" id="PTHR34448">
    <property type="entry name" value="AMINOPEPTIDASE"/>
    <property type="match status" value="1"/>
</dbReference>
<protein>
    <submittedName>
        <fullName evidence="10">Leucyl aminopeptidase (Aminopeptidase T)</fullName>
    </submittedName>
</protein>
<dbReference type="OrthoDB" id="9803993at2"/>
<reference evidence="11" key="1">
    <citation type="submission" date="2017-06" db="EMBL/GenBank/DDBJ databases">
        <authorList>
            <person name="Varghese N."/>
            <person name="Submissions S."/>
        </authorList>
    </citation>
    <scope>NUCLEOTIDE SEQUENCE [LARGE SCALE GENOMIC DNA]</scope>
    <source>
        <strain evidence="11">JAD2</strain>
    </source>
</reference>
<keyword evidence="9" id="KW-0482">Metalloprotease</keyword>
<dbReference type="InterPro" id="IPR052170">
    <property type="entry name" value="M29_Exopeptidase"/>
</dbReference>
<dbReference type="Pfam" id="PF02073">
    <property type="entry name" value="Peptidase_M29"/>
    <property type="match status" value="1"/>
</dbReference>
<keyword evidence="5 10" id="KW-0031">Aminopeptidase</keyword>
<evidence type="ECO:0000313" key="10">
    <source>
        <dbReference type="EMBL" id="SNB62292.1"/>
    </source>
</evidence>
<dbReference type="Gene3D" id="3.40.1830.10">
    <property type="entry name" value="Thermophilic metalloprotease (M29)"/>
    <property type="match status" value="1"/>
</dbReference>
<dbReference type="InterPro" id="IPR000787">
    <property type="entry name" value="Peptidase_M29"/>
</dbReference>
<comment type="similarity">
    <text evidence="4">Belongs to the peptidase M29 family.</text>
</comment>
<dbReference type="InterPro" id="IPR035097">
    <property type="entry name" value="M29_N-terminal"/>
</dbReference>
<dbReference type="GO" id="GO:0006508">
    <property type="term" value="P:proteolysis"/>
    <property type="evidence" value="ECO:0007669"/>
    <property type="project" value="UniProtKB-KW"/>
</dbReference>
<evidence type="ECO:0000256" key="6">
    <source>
        <dbReference type="ARBA" id="ARBA00022670"/>
    </source>
</evidence>
<comment type="cofactor">
    <cofactor evidence="3">
        <name>Zn(2+)</name>
        <dbReference type="ChEBI" id="CHEBI:29105"/>
    </cofactor>
</comment>
<dbReference type="AlphaFoldDB" id="A0A212QRT4"/>
<evidence type="ECO:0000256" key="5">
    <source>
        <dbReference type="ARBA" id="ARBA00022438"/>
    </source>
</evidence>
<dbReference type="SUPFAM" id="SSF144052">
    <property type="entry name" value="Thermophilic metalloprotease-like"/>
    <property type="match status" value="1"/>
</dbReference>
<dbReference type="InParanoid" id="A0A212QRT4"/>
<keyword evidence="11" id="KW-1185">Reference proteome</keyword>
<dbReference type="GO" id="GO:0008237">
    <property type="term" value="F:metallopeptidase activity"/>
    <property type="evidence" value="ECO:0007669"/>
    <property type="project" value="UniProtKB-KW"/>
</dbReference>
<keyword evidence="6" id="KW-0645">Protease</keyword>
<dbReference type="RefSeq" id="WP_088570757.1">
    <property type="nucleotide sequence ID" value="NZ_FYEK01000022.1"/>
</dbReference>
<keyword evidence="7" id="KW-0479">Metal-binding</keyword>
<comment type="cofactor">
    <cofactor evidence="1">
        <name>Co(2+)</name>
        <dbReference type="ChEBI" id="CHEBI:48828"/>
    </cofactor>
</comment>
<accession>A0A212QRT4</accession>
<gene>
    <name evidence="10" type="ORF">SAMN02746019_00004840</name>
</gene>
<organism evidence="10 11">
    <name type="scientific">Thermoflexus hugenholtzii JAD2</name>
    <dbReference type="NCBI Taxonomy" id="877466"/>
    <lineage>
        <taxon>Bacteria</taxon>
        <taxon>Bacillati</taxon>
        <taxon>Chloroflexota</taxon>
        <taxon>Thermoflexia</taxon>
        <taxon>Thermoflexales</taxon>
        <taxon>Thermoflexaceae</taxon>
        <taxon>Thermoflexus</taxon>
    </lineage>
</organism>
<keyword evidence="8" id="KW-0378">Hydrolase</keyword>
<evidence type="ECO:0000313" key="11">
    <source>
        <dbReference type="Proteomes" id="UP000197025"/>
    </source>
</evidence>
<dbReference type="PANTHER" id="PTHR34448:SF1">
    <property type="entry name" value="BLL6088 PROTEIN"/>
    <property type="match status" value="1"/>
</dbReference>
<evidence type="ECO:0000256" key="3">
    <source>
        <dbReference type="ARBA" id="ARBA00001947"/>
    </source>
</evidence>